<dbReference type="Gene3D" id="2.60.40.10">
    <property type="entry name" value="Immunoglobulins"/>
    <property type="match status" value="3"/>
</dbReference>
<evidence type="ECO:0000313" key="4">
    <source>
        <dbReference type="Proteomes" id="UP000286501"/>
    </source>
</evidence>
<feature type="domain" description="Amylopullulanase X25" evidence="2">
    <location>
        <begin position="249"/>
        <end position="329"/>
    </location>
</feature>
<name>A0A3R6HPA5_9BACT</name>
<comment type="caution">
    <text evidence="3">The sequence shown here is derived from an EMBL/GenBank/DDBJ whole genome shotgun (WGS) entry which is preliminary data.</text>
</comment>
<organism evidence="3 4">
    <name type="scientific">Segatella copri</name>
    <dbReference type="NCBI Taxonomy" id="165179"/>
    <lineage>
        <taxon>Bacteria</taxon>
        <taxon>Pseudomonadati</taxon>
        <taxon>Bacteroidota</taxon>
        <taxon>Bacteroidia</taxon>
        <taxon>Bacteroidales</taxon>
        <taxon>Prevotellaceae</taxon>
        <taxon>Segatella</taxon>
    </lineage>
</organism>
<keyword evidence="1" id="KW-0732">Signal</keyword>
<evidence type="ECO:0000259" key="2">
    <source>
        <dbReference type="Pfam" id="PF22058"/>
    </source>
</evidence>
<dbReference type="EMBL" id="QRIN01000007">
    <property type="protein sequence ID" value="RHG68444.1"/>
    <property type="molecule type" value="Genomic_DNA"/>
</dbReference>
<evidence type="ECO:0000313" key="3">
    <source>
        <dbReference type="EMBL" id="RHG68444.1"/>
    </source>
</evidence>
<dbReference type="RefSeq" id="WP_118200220.1">
    <property type="nucleotide sequence ID" value="NZ_QRIE01000010.1"/>
</dbReference>
<dbReference type="InterPro" id="IPR054409">
    <property type="entry name" value="X25_BaPul-like"/>
</dbReference>
<feature type="chain" id="PRO_5043188219" description="Amylopullulanase X25 domain-containing protein" evidence="1">
    <location>
        <begin position="21"/>
        <end position="380"/>
    </location>
</feature>
<evidence type="ECO:0000256" key="1">
    <source>
        <dbReference type="SAM" id="SignalP"/>
    </source>
</evidence>
<dbReference type="AlphaFoldDB" id="A0A3R6HPA5"/>
<feature type="domain" description="Amylopullulanase X25" evidence="2">
    <location>
        <begin position="141"/>
        <end position="222"/>
    </location>
</feature>
<dbReference type="Proteomes" id="UP000286501">
    <property type="component" value="Unassembled WGS sequence"/>
</dbReference>
<sequence>MRRTIFTFIMLCFVTLTLQAQDVWTAAGSSTIFGSHWDVKDTSNDLTDKGDGIWELTKTGCILEQNVKNELKILKNHDWYIEVHPEKANYVFKVEETGIYDVTIQFNANNFEINVKTTKTGDAVIGEKTWTVAGFKAILGKNWDETATENDMIKQEDNVTYILTKTDLTLALGTYKYKICANHGWAENYGDENDSEGNASVFITKDGIYDLTFTFNSKTHEVSCDATRKADAIIEKIWSVAGSEGLFETAWDEQSTTNEMTKQENNIYILEKKGISLNAQTYEYKVCSNHTWAESYGADPLGIYNAILIIPEAGTYDVTFTFNQATKEVSATAVPSVTDGISQIASDIKTKKVIFNLQGQRISAPKQGVYIINGKKVVLK</sequence>
<accession>A0A3R6HPA5</accession>
<gene>
    <name evidence="3" type="ORF">DW250_02405</name>
</gene>
<protein>
    <recommendedName>
        <fullName evidence="2">Amylopullulanase X25 domain-containing protein</fullName>
    </recommendedName>
</protein>
<feature type="signal peptide" evidence="1">
    <location>
        <begin position="1"/>
        <end position="20"/>
    </location>
</feature>
<dbReference type="InterPro" id="IPR013783">
    <property type="entry name" value="Ig-like_fold"/>
</dbReference>
<reference evidence="3 4" key="1">
    <citation type="submission" date="2018-08" db="EMBL/GenBank/DDBJ databases">
        <title>A genome reference for cultivated species of the human gut microbiota.</title>
        <authorList>
            <person name="Zou Y."/>
            <person name="Xue W."/>
            <person name="Luo G."/>
        </authorList>
    </citation>
    <scope>NUCLEOTIDE SEQUENCE [LARGE SCALE GENOMIC DNA]</scope>
    <source>
        <strain evidence="3 4">AM22-1</strain>
    </source>
</reference>
<dbReference type="Pfam" id="PF22058">
    <property type="entry name" value="X25_BaPul_like"/>
    <property type="match status" value="2"/>
</dbReference>
<proteinExistence type="predicted"/>